<proteinExistence type="predicted"/>
<dbReference type="Pfam" id="PF05699">
    <property type="entry name" value="Dimer_Tnp_hAT"/>
    <property type="match status" value="1"/>
</dbReference>
<evidence type="ECO:0000313" key="4">
    <source>
        <dbReference type="EMBL" id="CAF4055435.1"/>
    </source>
</evidence>
<feature type="region of interest" description="Disordered" evidence="1">
    <location>
        <begin position="1"/>
        <end position="35"/>
    </location>
</feature>
<dbReference type="AlphaFoldDB" id="A0A816QQB1"/>
<evidence type="ECO:0000259" key="2">
    <source>
        <dbReference type="Pfam" id="PF05699"/>
    </source>
</evidence>
<gene>
    <name evidence="3" type="ORF">MBJ925_LOCUS15621</name>
    <name evidence="4" type="ORF">SMN809_LOCUS14887</name>
</gene>
<comment type="caution">
    <text evidence="3">The sequence shown here is derived from an EMBL/GenBank/DDBJ whole genome shotgun (WGS) entry which is preliminary data.</text>
</comment>
<dbReference type="PANTHER" id="PTHR46880">
    <property type="entry name" value="RAS-ASSOCIATING DOMAIN-CONTAINING PROTEIN"/>
    <property type="match status" value="1"/>
</dbReference>
<dbReference type="Proteomes" id="UP000663824">
    <property type="component" value="Unassembled WGS sequence"/>
</dbReference>
<dbReference type="SUPFAM" id="SSF53098">
    <property type="entry name" value="Ribonuclease H-like"/>
    <property type="match status" value="1"/>
</dbReference>
<dbReference type="GO" id="GO:0046983">
    <property type="term" value="F:protein dimerization activity"/>
    <property type="evidence" value="ECO:0007669"/>
    <property type="project" value="InterPro"/>
</dbReference>
<accession>A0A816QQB1</accession>
<sequence>MSSGQKSLISYFKRKEKADESDNNSKRQKKINDKSHNIFNINSNNILNDNSSNIVHNNSNNILNDNSSNIVHNNSNNILNDNSSNIVHNNSNNILNDNSSNIVNDNTTSIHALSYTEPLCDTPSNINENCSLPTTITTTSDNKKRTYKKWYSKEYTWLVYEPNKGGFCCICRDYWKPTVPFYSEMNTRTRSVFTTQPFVNWKNAPGQSGTLQKHQESAYHRTALQNLLFRQTEGSVAQQLFNASELERQENRQRFSDLLDGAYFLFKHELPHTTLYEPLLEVLTKIDHSKKLSTFFDKCKKNASYDSTATVTELLEATSEVIDKQILTKIRESRIISIMADEGTDINHHQNLSICIRYCNQDTGEPIESFISLLKIKNKDAQTIFDTIVKELKSKNIDMTKVRFTGFDGASVFSGEFNGVSAKFRQMYSNSILFIHCRAHVLQLCLLSACEDIIEVQESLLTLKSLFNFINRSSIRLARFNDIQMLLKHPQLKLIQPGDTRWLSYFRSVNAVIRCYEPLMITLEHIVNERGEESPSASGLLSILKDQSTTFILHSLEPILEALSILSKSIQTKNGDFNQLEKSMLGTLLRLEELKDVSINEYKQIFDIVDKIKTLSSTNLNRDRITRATSRTNEISLEEIFNDKIVKFIDKVISNIKARFESNALKFLNCFRIFDVSEATNEQEYGIQEINTIRQQYPDDFNDDLVAEWKVFRKYLFVQKQQQKSAILTQRQQCINLVKNGMTRDMYPQLSLAVEIFLCAPISTATVERDFSTMNRILTDLRNRLTTEHLEQLMRISIEGPSDLDDDLKDLIINCWKVKKSRKISV</sequence>
<feature type="compositionally biased region" description="Basic and acidic residues" evidence="1">
    <location>
        <begin position="16"/>
        <end position="35"/>
    </location>
</feature>
<dbReference type="SUPFAM" id="SSF69349">
    <property type="entry name" value="Phage fibre proteins"/>
    <property type="match status" value="1"/>
</dbReference>
<organism evidence="3 5">
    <name type="scientific">Rotaria magnacalcarata</name>
    <dbReference type="NCBI Taxonomy" id="392030"/>
    <lineage>
        <taxon>Eukaryota</taxon>
        <taxon>Metazoa</taxon>
        <taxon>Spiralia</taxon>
        <taxon>Gnathifera</taxon>
        <taxon>Rotifera</taxon>
        <taxon>Eurotatoria</taxon>
        <taxon>Bdelloidea</taxon>
        <taxon>Philodinida</taxon>
        <taxon>Philodinidae</taxon>
        <taxon>Rotaria</taxon>
    </lineage>
</organism>
<dbReference type="InterPro" id="IPR012337">
    <property type="entry name" value="RNaseH-like_sf"/>
</dbReference>
<protein>
    <recommendedName>
        <fullName evidence="2">HAT C-terminal dimerisation domain-containing protein</fullName>
    </recommendedName>
</protein>
<evidence type="ECO:0000313" key="3">
    <source>
        <dbReference type="EMBL" id="CAF2064887.1"/>
    </source>
</evidence>
<name>A0A816QQB1_9BILA</name>
<feature type="domain" description="HAT C-terminal dimerisation" evidence="2">
    <location>
        <begin position="745"/>
        <end position="795"/>
    </location>
</feature>
<reference evidence="3" key="1">
    <citation type="submission" date="2021-02" db="EMBL/GenBank/DDBJ databases">
        <authorList>
            <person name="Nowell W R."/>
        </authorList>
    </citation>
    <scope>NUCLEOTIDE SEQUENCE</scope>
</reference>
<dbReference type="EMBL" id="CAJNRE010007367">
    <property type="protein sequence ID" value="CAF2064887.1"/>
    <property type="molecule type" value="Genomic_DNA"/>
</dbReference>
<dbReference type="InterPro" id="IPR008906">
    <property type="entry name" value="HATC_C_dom"/>
</dbReference>
<dbReference type="PANTHER" id="PTHR46880:SF5">
    <property type="entry name" value="DUF4371 DOMAIN-CONTAINING PROTEIN"/>
    <property type="match status" value="1"/>
</dbReference>
<dbReference type="Proteomes" id="UP000676336">
    <property type="component" value="Unassembled WGS sequence"/>
</dbReference>
<evidence type="ECO:0000256" key="1">
    <source>
        <dbReference type="SAM" id="MobiDB-lite"/>
    </source>
</evidence>
<evidence type="ECO:0000313" key="5">
    <source>
        <dbReference type="Proteomes" id="UP000663824"/>
    </source>
</evidence>
<dbReference type="EMBL" id="CAJOBI010006257">
    <property type="protein sequence ID" value="CAF4055435.1"/>
    <property type="molecule type" value="Genomic_DNA"/>
</dbReference>